<dbReference type="InterPro" id="IPR003738">
    <property type="entry name" value="SRAP"/>
</dbReference>
<proteinExistence type="inferred from homology"/>
<dbReference type="EC" id="3.4.-.-" evidence="8"/>
<keyword evidence="10" id="KW-1185">Reference proteome</keyword>
<keyword evidence="2 8" id="KW-0645">Protease</keyword>
<dbReference type="GO" id="GO:0016829">
    <property type="term" value="F:lyase activity"/>
    <property type="evidence" value="ECO:0007669"/>
    <property type="project" value="UniProtKB-KW"/>
</dbReference>
<evidence type="ECO:0000256" key="6">
    <source>
        <dbReference type="ARBA" id="ARBA00023125"/>
    </source>
</evidence>
<dbReference type="GO" id="GO:0106300">
    <property type="term" value="P:protein-DNA covalent cross-linking repair"/>
    <property type="evidence" value="ECO:0007669"/>
    <property type="project" value="InterPro"/>
</dbReference>
<dbReference type="InterPro" id="IPR036590">
    <property type="entry name" value="SRAP-like"/>
</dbReference>
<keyword evidence="6" id="KW-0238">DNA-binding</keyword>
<keyword evidence="5" id="KW-0190">Covalent protein-DNA linkage</keyword>
<dbReference type="AlphaFoldDB" id="A0A316J5B9"/>
<evidence type="ECO:0000313" key="10">
    <source>
        <dbReference type="Proteomes" id="UP000245865"/>
    </source>
</evidence>
<dbReference type="SUPFAM" id="SSF143081">
    <property type="entry name" value="BB1717-like"/>
    <property type="match status" value="1"/>
</dbReference>
<evidence type="ECO:0000256" key="5">
    <source>
        <dbReference type="ARBA" id="ARBA00023124"/>
    </source>
</evidence>
<dbReference type="EMBL" id="QGDB01000008">
    <property type="protein sequence ID" value="PWL16576.1"/>
    <property type="molecule type" value="Genomic_DNA"/>
</dbReference>
<dbReference type="GO" id="GO:0008233">
    <property type="term" value="F:peptidase activity"/>
    <property type="evidence" value="ECO:0007669"/>
    <property type="project" value="UniProtKB-KW"/>
</dbReference>
<dbReference type="GO" id="GO:0003697">
    <property type="term" value="F:single-stranded DNA binding"/>
    <property type="evidence" value="ECO:0007669"/>
    <property type="project" value="InterPro"/>
</dbReference>
<evidence type="ECO:0000313" key="9">
    <source>
        <dbReference type="EMBL" id="PWL16576.1"/>
    </source>
</evidence>
<evidence type="ECO:0000256" key="8">
    <source>
        <dbReference type="RuleBase" id="RU364100"/>
    </source>
</evidence>
<dbReference type="RefSeq" id="WP_109707790.1">
    <property type="nucleotide sequence ID" value="NZ_QGDB01000008.1"/>
</dbReference>
<dbReference type="OrthoDB" id="9782620at2"/>
<evidence type="ECO:0000256" key="1">
    <source>
        <dbReference type="ARBA" id="ARBA00008136"/>
    </source>
</evidence>
<dbReference type="GO" id="GO:0006508">
    <property type="term" value="P:proteolysis"/>
    <property type="evidence" value="ECO:0007669"/>
    <property type="project" value="UniProtKB-KW"/>
</dbReference>
<dbReference type="Proteomes" id="UP000245865">
    <property type="component" value="Unassembled WGS sequence"/>
</dbReference>
<evidence type="ECO:0000256" key="2">
    <source>
        <dbReference type="ARBA" id="ARBA00022670"/>
    </source>
</evidence>
<dbReference type="PANTHER" id="PTHR13604">
    <property type="entry name" value="DC12-RELATED"/>
    <property type="match status" value="1"/>
</dbReference>
<comment type="similarity">
    <text evidence="1 8">Belongs to the SOS response-associated peptidase family.</text>
</comment>
<organism evidence="9 10">
    <name type="scientific">Falsochrobactrum shanghaiense</name>
    <dbReference type="NCBI Taxonomy" id="2201899"/>
    <lineage>
        <taxon>Bacteria</taxon>
        <taxon>Pseudomonadati</taxon>
        <taxon>Pseudomonadota</taxon>
        <taxon>Alphaproteobacteria</taxon>
        <taxon>Hyphomicrobiales</taxon>
        <taxon>Brucellaceae</taxon>
        <taxon>Falsochrobactrum</taxon>
    </lineage>
</organism>
<name>A0A316J5B9_9HYPH</name>
<keyword evidence="4 8" id="KW-0378">Hydrolase</keyword>
<gene>
    <name evidence="9" type="ORF">DKP76_16515</name>
</gene>
<keyword evidence="3" id="KW-0227">DNA damage</keyword>
<protein>
    <recommendedName>
        <fullName evidence="8">Abasic site processing protein</fullName>
        <ecNumber evidence="8">3.4.-.-</ecNumber>
    </recommendedName>
</protein>
<evidence type="ECO:0000256" key="3">
    <source>
        <dbReference type="ARBA" id="ARBA00022763"/>
    </source>
</evidence>
<evidence type="ECO:0000256" key="4">
    <source>
        <dbReference type="ARBA" id="ARBA00022801"/>
    </source>
</evidence>
<dbReference type="PANTHER" id="PTHR13604:SF0">
    <property type="entry name" value="ABASIC SITE PROCESSING PROTEIN HMCES"/>
    <property type="match status" value="1"/>
</dbReference>
<dbReference type="Gene3D" id="3.90.1680.20">
    <property type="match status" value="2"/>
</dbReference>
<dbReference type="Pfam" id="PF02586">
    <property type="entry name" value="SRAP"/>
    <property type="match status" value="1"/>
</dbReference>
<reference evidence="9 10" key="1">
    <citation type="submission" date="2018-05" db="EMBL/GenBank/DDBJ databases">
        <title>Comparative genomic sequence analysis between strain HN4 and CCM 8460T (Falsochrobactrum ovis) will provide more evidence to prove that HN4 is a new species of Falsochrobactrum.</title>
        <authorList>
            <person name="Lyu W."/>
            <person name="Sun L."/>
            <person name="Yao L."/>
        </authorList>
    </citation>
    <scope>NUCLEOTIDE SEQUENCE [LARGE SCALE GENOMIC DNA]</scope>
    <source>
        <strain evidence="9 10">HN4</strain>
    </source>
</reference>
<evidence type="ECO:0000256" key="7">
    <source>
        <dbReference type="ARBA" id="ARBA00023239"/>
    </source>
</evidence>
<sequence>MCNLYNLTTTRDAVMEFTRAFSDKAGWNEPSLDVYPGTLAPIVRVGSDGKREIASATWGMPTPPAYIKGKYDPGVTNIRNVNSPHWRRWLGPTSRCVVPFTFFAEPDPASELAGGRIPNQWFAQNDDRPLMFFAGFWTPWKGVKKVRDGEREFELYGFLTSSPSEVVSPIHQKAMPATPTTPQEVDVWLTGEWDDVKHLQRPLPGNMLILVEPPAKSAVDFLI</sequence>
<comment type="caution">
    <text evidence="9">The sequence shown here is derived from an EMBL/GenBank/DDBJ whole genome shotgun (WGS) entry which is preliminary data.</text>
</comment>
<accession>A0A316J5B9</accession>
<keyword evidence="7" id="KW-0456">Lyase</keyword>